<feature type="compositionally biased region" description="Acidic residues" evidence="1">
    <location>
        <begin position="301"/>
        <end position="326"/>
    </location>
</feature>
<sequence>MPSTYKWKPLPAGAHGHSVNPEMIRRNKNRANLSPLETPFERSDEYQVLNDETKAEVDQEMIAEANEILEQERKVILADWRQYYPNQVDSPPNSPAPSLNPSPKFIHGSTLPAGSPPNAPPSPSSTSTLLLTLQVRGHSFTMHGAAGFLVPAGIEPAVGLTRAATFGTSHTRELILGRTRLKITLGRRNPGTNRPQGTHTSPSIPTGGEDRTSEYQLTAEDMEGDLDMTVGEDELNEKYSPLIDWVKPVGGLWPNVEVYEEWKEDEEDQDVDFMDLYESDEEDGNGSEDSEEIYGEEMIYEEEEQEEEEIDDNGDNNNDDEYNNDGDGDRSSHSLSWSENGDVEMIEAENLFWASTQEIEERLLGWAMTPKDFFTSSEDQQDRIEHIISKRKWLFAGNVRLIIDLEAAAREATEE</sequence>
<name>A0A2T6ZX05_TUBBO</name>
<dbReference type="AlphaFoldDB" id="A0A2T6ZX05"/>
<feature type="region of interest" description="Disordered" evidence="1">
    <location>
        <begin position="301"/>
        <end position="338"/>
    </location>
</feature>
<feature type="region of interest" description="Disordered" evidence="1">
    <location>
        <begin position="185"/>
        <end position="211"/>
    </location>
</feature>
<organism evidence="2 3">
    <name type="scientific">Tuber borchii</name>
    <name type="common">White truffle</name>
    <dbReference type="NCBI Taxonomy" id="42251"/>
    <lineage>
        <taxon>Eukaryota</taxon>
        <taxon>Fungi</taxon>
        <taxon>Dikarya</taxon>
        <taxon>Ascomycota</taxon>
        <taxon>Pezizomycotina</taxon>
        <taxon>Pezizomycetes</taxon>
        <taxon>Pezizales</taxon>
        <taxon>Tuberaceae</taxon>
        <taxon>Tuber</taxon>
    </lineage>
</organism>
<comment type="caution">
    <text evidence="2">The sequence shown here is derived from an EMBL/GenBank/DDBJ whole genome shotgun (WGS) entry which is preliminary data.</text>
</comment>
<keyword evidence="3" id="KW-1185">Reference proteome</keyword>
<dbReference type="OrthoDB" id="5483598at2759"/>
<feature type="region of interest" description="Disordered" evidence="1">
    <location>
        <begin position="87"/>
        <end position="127"/>
    </location>
</feature>
<feature type="compositionally biased region" description="Pro residues" evidence="1">
    <location>
        <begin position="114"/>
        <end position="123"/>
    </location>
</feature>
<feature type="region of interest" description="Disordered" evidence="1">
    <location>
        <begin position="1"/>
        <end position="21"/>
    </location>
</feature>
<gene>
    <name evidence="2" type="ORF">B9Z19DRAFT_1124330</name>
</gene>
<evidence type="ECO:0000313" key="3">
    <source>
        <dbReference type="Proteomes" id="UP000244722"/>
    </source>
</evidence>
<reference evidence="2 3" key="1">
    <citation type="submission" date="2017-04" db="EMBL/GenBank/DDBJ databases">
        <title>Draft genome sequence of Tuber borchii Vittad., a whitish edible truffle.</title>
        <authorList>
            <consortium name="DOE Joint Genome Institute"/>
            <person name="Murat C."/>
            <person name="Kuo A."/>
            <person name="Barry K.W."/>
            <person name="Clum A."/>
            <person name="Dockter R.B."/>
            <person name="Fauchery L."/>
            <person name="Iotti M."/>
            <person name="Kohler A."/>
            <person name="Labutti K."/>
            <person name="Lindquist E.A."/>
            <person name="Lipzen A."/>
            <person name="Ohm R.A."/>
            <person name="Wang M."/>
            <person name="Grigoriev I.V."/>
            <person name="Zambonelli A."/>
            <person name="Martin F.M."/>
        </authorList>
    </citation>
    <scope>NUCLEOTIDE SEQUENCE [LARGE SCALE GENOMIC DNA]</scope>
    <source>
        <strain evidence="2 3">Tbo3840</strain>
    </source>
</reference>
<evidence type="ECO:0000256" key="1">
    <source>
        <dbReference type="SAM" id="MobiDB-lite"/>
    </source>
</evidence>
<dbReference type="Proteomes" id="UP000244722">
    <property type="component" value="Unassembled WGS sequence"/>
</dbReference>
<protein>
    <submittedName>
        <fullName evidence="2">Uncharacterized protein</fullName>
    </submittedName>
</protein>
<feature type="compositionally biased region" description="Polar residues" evidence="1">
    <location>
        <begin position="190"/>
        <end position="204"/>
    </location>
</feature>
<evidence type="ECO:0000313" key="2">
    <source>
        <dbReference type="EMBL" id="PUU80000.1"/>
    </source>
</evidence>
<proteinExistence type="predicted"/>
<accession>A0A2T6ZX05</accession>
<dbReference type="EMBL" id="NESQ01000076">
    <property type="protein sequence ID" value="PUU80000.1"/>
    <property type="molecule type" value="Genomic_DNA"/>
</dbReference>